<evidence type="ECO:0000256" key="3">
    <source>
        <dbReference type="ARBA" id="ARBA00023242"/>
    </source>
</evidence>
<dbReference type="PANTHER" id="PTHR43952">
    <property type="entry name" value="MYB FAMILY TRANSCRIPTION FACTOR-RELATED"/>
    <property type="match status" value="1"/>
</dbReference>
<accession>A0A9J6A959</accession>
<dbReference type="OrthoDB" id="118550at2759"/>
<proteinExistence type="predicted"/>
<dbReference type="EMBL" id="JACXVP010000002">
    <property type="protein sequence ID" value="KAG5620844.1"/>
    <property type="molecule type" value="Genomic_DNA"/>
</dbReference>
<dbReference type="Gene3D" id="1.10.10.60">
    <property type="entry name" value="Homeodomain-like"/>
    <property type="match status" value="1"/>
</dbReference>
<organism evidence="5 6">
    <name type="scientific">Solanum commersonii</name>
    <name type="common">Commerson's wild potato</name>
    <name type="synonym">Commerson's nightshade</name>
    <dbReference type="NCBI Taxonomy" id="4109"/>
    <lineage>
        <taxon>Eukaryota</taxon>
        <taxon>Viridiplantae</taxon>
        <taxon>Streptophyta</taxon>
        <taxon>Embryophyta</taxon>
        <taxon>Tracheophyta</taxon>
        <taxon>Spermatophyta</taxon>
        <taxon>Magnoliopsida</taxon>
        <taxon>eudicotyledons</taxon>
        <taxon>Gunneridae</taxon>
        <taxon>Pentapetalae</taxon>
        <taxon>asterids</taxon>
        <taxon>lamiids</taxon>
        <taxon>Solanales</taxon>
        <taxon>Solanaceae</taxon>
        <taxon>Solanoideae</taxon>
        <taxon>Solaneae</taxon>
        <taxon>Solanum</taxon>
    </lineage>
</organism>
<protein>
    <recommendedName>
        <fullName evidence="7">Myb-like domain-containing protein</fullName>
    </recommendedName>
</protein>
<keyword evidence="4" id="KW-0472">Membrane</keyword>
<dbReference type="Proteomes" id="UP000824120">
    <property type="component" value="Chromosome 2"/>
</dbReference>
<evidence type="ECO:0000313" key="5">
    <source>
        <dbReference type="EMBL" id="KAG5620844.1"/>
    </source>
</evidence>
<evidence type="ECO:0000256" key="2">
    <source>
        <dbReference type="ARBA" id="ARBA00023163"/>
    </source>
</evidence>
<name>A0A9J6A959_SOLCO</name>
<dbReference type="GO" id="GO:0003700">
    <property type="term" value="F:DNA-binding transcription factor activity"/>
    <property type="evidence" value="ECO:0007669"/>
    <property type="project" value="InterPro"/>
</dbReference>
<dbReference type="PANTHER" id="PTHR43952:SF104">
    <property type="entry name" value="MYB-LIKE DOMAIN-CONTAINING PROTEIN"/>
    <property type="match status" value="1"/>
</dbReference>
<keyword evidence="4" id="KW-0812">Transmembrane</keyword>
<dbReference type="InterPro" id="IPR044636">
    <property type="entry name" value="RADIALIS-like"/>
</dbReference>
<reference evidence="5 6" key="1">
    <citation type="submission" date="2020-09" db="EMBL/GenBank/DDBJ databases">
        <title>De no assembly of potato wild relative species, Solanum commersonii.</title>
        <authorList>
            <person name="Cho K."/>
        </authorList>
    </citation>
    <scope>NUCLEOTIDE SEQUENCE [LARGE SCALE GENOMIC DNA]</scope>
    <source>
        <strain evidence="5">LZ3.2</strain>
        <tissue evidence="5">Leaf</tissue>
    </source>
</reference>
<keyword evidence="1" id="KW-0805">Transcription regulation</keyword>
<keyword evidence="4" id="KW-1133">Transmembrane helix</keyword>
<feature type="transmembrane region" description="Helical" evidence="4">
    <location>
        <begin position="87"/>
        <end position="105"/>
    </location>
</feature>
<sequence>MASNSTWTWEQHKKFQNTLAIYGIDETPGMWRYLVRTTGTTEEEVKSYYEKLMVEIKKIEAGPVSLPRDEEASGDHNNNREQDDHSFNWLWFQYLSLFIITYLSFRWGSGDGGIRGWGLGGVGWVLGTRCPGDGGPQGTCAENGGVVGEPCLGDRRSSGPCPDGGVVPWGTVPQGWGPRGTAPQGWGWGGGVGEGPRGIAPRGWVGSSGHNASGMGGSSGHCVPVIEGVLGARRPRDWGGGILGERRPGDGDGEYENCGICMLRWIVGII</sequence>
<evidence type="ECO:0000313" key="6">
    <source>
        <dbReference type="Proteomes" id="UP000824120"/>
    </source>
</evidence>
<keyword evidence="2" id="KW-0804">Transcription</keyword>
<evidence type="ECO:0008006" key="7">
    <source>
        <dbReference type="Google" id="ProtNLM"/>
    </source>
</evidence>
<comment type="caution">
    <text evidence="5">The sequence shown here is derived from an EMBL/GenBank/DDBJ whole genome shotgun (WGS) entry which is preliminary data.</text>
</comment>
<keyword evidence="3" id="KW-0539">Nucleus</keyword>
<gene>
    <name evidence="5" type="ORF">H5410_006062</name>
</gene>
<evidence type="ECO:0000256" key="4">
    <source>
        <dbReference type="SAM" id="Phobius"/>
    </source>
</evidence>
<keyword evidence="6" id="KW-1185">Reference proteome</keyword>
<evidence type="ECO:0000256" key="1">
    <source>
        <dbReference type="ARBA" id="ARBA00023015"/>
    </source>
</evidence>
<dbReference type="AlphaFoldDB" id="A0A9J6A959"/>